<dbReference type="AlphaFoldDB" id="A0A6C0EJN2"/>
<dbReference type="Pfam" id="PF10021">
    <property type="entry name" value="PARG_cat_microb"/>
    <property type="match status" value="1"/>
</dbReference>
<protein>
    <recommendedName>
        <fullName evidence="1">Microbial-type PARG catalytic domain-containing protein</fullName>
    </recommendedName>
</protein>
<sequence>MSNRMNNRIMVKEVLRFTEELHERYPERINNSIRNTVKYDDVRELDHPKPEYKEPAIVSVVYEDSADTAFFMQQRGLNPVAINMASNRTPGGGWRNGAMAQEESLFYRSLYYLSLEDPWELNENSKNYYPIPAYGAIYTPDVFFFRSKQLDGFQILPYDQCAFISFLAVAAIRNPQLKSDGTYRPADYRRMKEKVRGIFKIALKHGHDSIVLGAFGCGAFHNPPEQVADIICEIIKEYRYNFREIAIAILDYGQSKNFPIFQKLITSHY</sequence>
<feature type="domain" description="Microbial-type PARG catalytic" evidence="1">
    <location>
        <begin position="26"/>
        <end position="146"/>
    </location>
</feature>
<evidence type="ECO:0000259" key="1">
    <source>
        <dbReference type="Pfam" id="PF10021"/>
    </source>
</evidence>
<dbReference type="PANTHER" id="PTHR35596:SF1">
    <property type="entry name" value="MICROBIAL-TYPE PARG CATALYTIC DOMAIN-CONTAINING PROTEIN"/>
    <property type="match status" value="1"/>
</dbReference>
<dbReference type="NCBIfam" id="TIGR02452">
    <property type="entry name" value="TIGR02452 family protein"/>
    <property type="match status" value="1"/>
</dbReference>
<name>A0A6C0EJN2_9ZZZZ</name>
<evidence type="ECO:0000313" key="2">
    <source>
        <dbReference type="EMBL" id="QHT29376.1"/>
    </source>
</evidence>
<dbReference type="Gene3D" id="3.40.220.10">
    <property type="entry name" value="Leucine Aminopeptidase, subunit E, domain 1"/>
    <property type="match status" value="1"/>
</dbReference>
<dbReference type="PANTHER" id="PTHR35596">
    <property type="entry name" value="DUF2263 DOMAIN-CONTAINING PROTEIN"/>
    <property type="match status" value="1"/>
</dbReference>
<dbReference type="InterPro" id="IPR019261">
    <property type="entry name" value="PARG_cat_microbial"/>
</dbReference>
<reference evidence="2" key="1">
    <citation type="journal article" date="2020" name="Nature">
        <title>Giant virus diversity and host interactions through global metagenomics.</title>
        <authorList>
            <person name="Schulz F."/>
            <person name="Roux S."/>
            <person name="Paez-Espino D."/>
            <person name="Jungbluth S."/>
            <person name="Walsh D.A."/>
            <person name="Denef V.J."/>
            <person name="McMahon K.D."/>
            <person name="Konstantinidis K.T."/>
            <person name="Eloe-Fadrosh E.A."/>
            <person name="Kyrpides N.C."/>
            <person name="Woyke T."/>
        </authorList>
    </citation>
    <scope>NUCLEOTIDE SEQUENCE</scope>
    <source>
        <strain evidence="2">GVMAG-M-3300005589-24</strain>
    </source>
</reference>
<dbReference type="InterPro" id="IPR012664">
    <property type="entry name" value="CHP02452"/>
</dbReference>
<proteinExistence type="predicted"/>
<organism evidence="2">
    <name type="scientific">viral metagenome</name>
    <dbReference type="NCBI Taxonomy" id="1070528"/>
    <lineage>
        <taxon>unclassified sequences</taxon>
        <taxon>metagenomes</taxon>
        <taxon>organismal metagenomes</taxon>
    </lineage>
</organism>
<dbReference type="SUPFAM" id="SSF52949">
    <property type="entry name" value="Macro domain-like"/>
    <property type="match status" value="1"/>
</dbReference>
<accession>A0A6C0EJN2</accession>
<dbReference type="InterPro" id="IPR043472">
    <property type="entry name" value="Macro_dom-like"/>
</dbReference>
<dbReference type="EMBL" id="MN738876">
    <property type="protein sequence ID" value="QHT29376.1"/>
    <property type="molecule type" value="Genomic_DNA"/>
</dbReference>